<protein>
    <submittedName>
        <fullName evidence="1">Uncharacterized protein</fullName>
    </submittedName>
</protein>
<gene>
    <name evidence="1" type="ORF">PDMSB3_1609</name>
</gene>
<dbReference type="Proteomes" id="UP000325811">
    <property type="component" value="Chromosome II"/>
</dbReference>
<reference evidence="1 2" key="1">
    <citation type="submission" date="2019-08" db="EMBL/GenBank/DDBJ databases">
        <authorList>
            <person name="Herpell B J."/>
        </authorList>
    </citation>
    <scope>NUCLEOTIDE SEQUENCE [LARGE SCALE GENOMIC DNA]</scope>
    <source>
        <strain evidence="2">Msb3</strain>
    </source>
</reference>
<evidence type="ECO:0000313" key="1">
    <source>
        <dbReference type="EMBL" id="VVD32893.1"/>
    </source>
</evidence>
<keyword evidence="2" id="KW-1185">Reference proteome</keyword>
<accession>A0A5Q4ZHY8</accession>
<proteinExistence type="predicted"/>
<dbReference type="RefSeq" id="WP_157187702.1">
    <property type="nucleotide sequence ID" value="NZ_LR699554.1"/>
</dbReference>
<name>A0A5Q4ZHY8_9BURK</name>
<sequence length="56" mass="6035">MAAALPKRAVRDQQPATQETSLMVFKSSMGVFTSINEESIRSRRISRGDIVAAGAP</sequence>
<organism evidence="1 2">
    <name type="scientific">Paraburkholderia dioscoreae</name>
    <dbReference type="NCBI Taxonomy" id="2604047"/>
    <lineage>
        <taxon>Bacteria</taxon>
        <taxon>Pseudomonadati</taxon>
        <taxon>Pseudomonadota</taxon>
        <taxon>Betaproteobacteria</taxon>
        <taxon>Burkholderiales</taxon>
        <taxon>Burkholderiaceae</taxon>
        <taxon>Paraburkholderia</taxon>
    </lineage>
</organism>
<evidence type="ECO:0000313" key="2">
    <source>
        <dbReference type="Proteomes" id="UP000325811"/>
    </source>
</evidence>
<dbReference type="AlphaFoldDB" id="A0A5Q4ZHY8"/>
<dbReference type="KEGG" id="pdio:PDMSB3_1609.1"/>
<dbReference type="EMBL" id="LR699554">
    <property type="protein sequence ID" value="VVD32893.1"/>
    <property type="molecule type" value="Genomic_DNA"/>
</dbReference>